<evidence type="ECO:0000313" key="2">
    <source>
        <dbReference type="EMBL" id="RWA11691.1"/>
    </source>
</evidence>
<dbReference type="GO" id="GO:0016740">
    <property type="term" value="F:transferase activity"/>
    <property type="evidence" value="ECO:0007669"/>
    <property type="project" value="InterPro"/>
</dbReference>
<dbReference type="Pfam" id="PF16073">
    <property type="entry name" value="SAT"/>
    <property type="match status" value="1"/>
</dbReference>
<dbReference type="AlphaFoldDB" id="A0A439DBA5"/>
<dbReference type="EMBL" id="RYZI01000072">
    <property type="protein sequence ID" value="RWA11691.1"/>
    <property type="molecule type" value="Genomic_DNA"/>
</dbReference>
<protein>
    <recommendedName>
        <fullName evidence="1">Starter acyltransferase (SAT) domain-containing protein</fullName>
    </recommendedName>
</protein>
<name>A0A439DBA5_9PEZI</name>
<sequence length="349" mass="37920">MITFGSLTPLPSQDQILALHGEFRRKASLLKPLIEAVRDLPLLWGKMTDQNPALSVLDGEAAIMKLEGLVSGPANEHILDEKHNILIVPITILTHVTLYLSFLEHSEAANHNSVLEDVVAMGGVQGLCAGLLSAQAVASAQTVEDVVALSCVSLRLAFCIGAYVDANQFSINGGNDESVTLAVRWNPPETLEDVKKILLNHPKVYLAAVRDERDITITTPAEAATTLREDLSQNGLSFLEIGLNGRYHTSIHAGIPLKIINACEDRLDPRFGSRELVRSNFDGQVIPRHEAVSELLESILVQHVNWYLTISTSAQCISQASEQPLILSIGGDTTAQSIKKIHHVVMVIS</sequence>
<organism evidence="2 3">
    <name type="scientific">Xylaria grammica</name>
    <dbReference type="NCBI Taxonomy" id="363999"/>
    <lineage>
        <taxon>Eukaryota</taxon>
        <taxon>Fungi</taxon>
        <taxon>Dikarya</taxon>
        <taxon>Ascomycota</taxon>
        <taxon>Pezizomycotina</taxon>
        <taxon>Sordariomycetes</taxon>
        <taxon>Xylariomycetidae</taxon>
        <taxon>Xylariales</taxon>
        <taxon>Xylariaceae</taxon>
        <taxon>Xylaria</taxon>
    </lineage>
</organism>
<comment type="caution">
    <text evidence="2">The sequence shown here is derived from an EMBL/GenBank/DDBJ whole genome shotgun (WGS) entry which is preliminary data.</text>
</comment>
<accession>A0A439DBA5</accession>
<gene>
    <name evidence="2" type="ORF">EKO27_g3412</name>
</gene>
<dbReference type="Gene3D" id="3.40.366.10">
    <property type="entry name" value="Malonyl-Coenzyme A Acyl Carrier Protein, domain 2"/>
    <property type="match status" value="1"/>
</dbReference>
<evidence type="ECO:0000259" key="1">
    <source>
        <dbReference type="Pfam" id="PF16073"/>
    </source>
</evidence>
<feature type="domain" description="Starter acyltransferase (SAT)" evidence="1">
    <location>
        <begin position="80"/>
        <end position="248"/>
    </location>
</feature>
<dbReference type="STRING" id="363999.A0A439DBA5"/>
<dbReference type="InterPro" id="IPR001227">
    <property type="entry name" value="Ac_transferase_dom_sf"/>
</dbReference>
<dbReference type="Proteomes" id="UP000286045">
    <property type="component" value="Unassembled WGS sequence"/>
</dbReference>
<evidence type="ECO:0000313" key="3">
    <source>
        <dbReference type="Proteomes" id="UP000286045"/>
    </source>
</evidence>
<keyword evidence="3" id="KW-1185">Reference proteome</keyword>
<proteinExistence type="predicted"/>
<dbReference type="InterPro" id="IPR032088">
    <property type="entry name" value="SAT"/>
</dbReference>
<reference evidence="2 3" key="1">
    <citation type="submission" date="2018-12" db="EMBL/GenBank/DDBJ databases">
        <title>Draft genome sequence of Xylaria grammica IHI A82.</title>
        <authorList>
            <person name="Buettner E."/>
            <person name="Kellner H."/>
        </authorList>
    </citation>
    <scope>NUCLEOTIDE SEQUENCE [LARGE SCALE GENOMIC DNA]</scope>
    <source>
        <strain evidence="2 3">IHI A82</strain>
    </source>
</reference>